<evidence type="ECO:0000256" key="2">
    <source>
        <dbReference type="ARBA" id="ARBA00022448"/>
    </source>
</evidence>
<sequence>MIEATELTKHYGPKTAVDGLTFTVKPGRVTGFLGPNGAGKSTTMRLMLQLDRPTSGHVRINGKEYGELTEPLRQVGALLESRAAHPGRSAYNHLLSLAASNRIPRQRVRQVIEMVGLESVAGKRVRGFSLGMTQRLGLAAALLGDPPVLLLDEPINGLDPEGVRWIRQLLTGLAAEGRTVLLSSHLMTEMAATADHLIIIGRGRMLADISTREFVAQHAGAYIRVRSPEAASLRSALTTRGIEVTEAGEGTLHAMGAELEQVAAAGRDEGLIITELTPCTASLEDAFIKLTADAVEYRGGITEASR</sequence>
<dbReference type="EMBL" id="QDGB01000318">
    <property type="protein sequence ID" value="RQX13772.1"/>
    <property type="molecule type" value="Genomic_DNA"/>
</dbReference>
<comment type="caution">
    <text evidence="6">The sequence shown here is derived from an EMBL/GenBank/DDBJ whole genome shotgun (WGS) entry which is preliminary data.</text>
</comment>
<keyword evidence="3" id="KW-0547">Nucleotide-binding</keyword>
<dbReference type="InterPro" id="IPR003439">
    <property type="entry name" value="ABC_transporter-like_ATP-bd"/>
</dbReference>
<dbReference type="GO" id="GO:0005524">
    <property type="term" value="F:ATP binding"/>
    <property type="evidence" value="ECO:0007669"/>
    <property type="project" value="UniProtKB-KW"/>
</dbReference>
<accession>A0A3N9XLY0</accession>
<reference evidence="6 7" key="1">
    <citation type="submission" date="2018-04" db="EMBL/GenBank/DDBJ databases">
        <title>Micromonosporas from Atacama Desert.</title>
        <authorList>
            <person name="Carro L."/>
            <person name="Klenk H.-P."/>
            <person name="Goodfellow M."/>
        </authorList>
    </citation>
    <scope>NUCLEOTIDE SEQUENCE [LARGE SCALE GENOMIC DNA]</scope>
    <source>
        <strain evidence="6 7">LB19</strain>
    </source>
</reference>
<dbReference type="SUPFAM" id="SSF52540">
    <property type="entry name" value="P-loop containing nucleoside triphosphate hydrolases"/>
    <property type="match status" value="1"/>
</dbReference>
<keyword evidence="2" id="KW-0813">Transport</keyword>
<comment type="similarity">
    <text evidence="1">Belongs to the ABC transporter superfamily.</text>
</comment>
<proteinExistence type="inferred from homology"/>
<gene>
    <name evidence="6" type="ORF">DDE19_25135</name>
</gene>
<evidence type="ECO:0000259" key="5">
    <source>
        <dbReference type="PROSITE" id="PS50893"/>
    </source>
</evidence>
<dbReference type="InterPro" id="IPR003593">
    <property type="entry name" value="AAA+_ATPase"/>
</dbReference>
<dbReference type="OrthoDB" id="9781246at2"/>
<organism evidence="6 7">
    <name type="scientific">Micromonospora ureilytica</name>
    <dbReference type="NCBI Taxonomy" id="709868"/>
    <lineage>
        <taxon>Bacteria</taxon>
        <taxon>Bacillati</taxon>
        <taxon>Actinomycetota</taxon>
        <taxon>Actinomycetes</taxon>
        <taxon>Micromonosporales</taxon>
        <taxon>Micromonosporaceae</taxon>
        <taxon>Micromonospora</taxon>
    </lineage>
</organism>
<dbReference type="PANTHER" id="PTHR43335">
    <property type="entry name" value="ABC TRANSPORTER, ATP-BINDING PROTEIN"/>
    <property type="match status" value="1"/>
</dbReference>
<evidence type="ECO:0000313" key="6">
    <source>
        <dbReference type="EMBL" id="RQX13772.1"/>
    </source>
</evidence>
<evidence type="ECO:0000256" key="3">
    <source>
        <dbReference type="ARBA" id="ARBA00022741"/>
    </source>
</evidence>
<dbReference type="SMART" id="SM00382">
    <property type="entry name" value="AAA"/>
    <property type="match status" value="1"/>
</dbReference>
<keyword evidence="4 6" id="KW-0067">ATP-binding</keyword>
<dbReference type="PROSITE" id="PS50893">
    <property type="entry name" value="ABC_TRANSPORTER_2"/>
    <property type="match status" value="1"/>
</dbReference>
<evidence type="ECO:0000313" key="7">
    <source>
        <dbReference type="Proteomes" id="UP000278981"/>
    </source>
</evidence>
<dbReference type="Pfam" id="PF00005">
    <property type="entry name" value="ABC_tran"/>
    <property type="match status" value="1"/>
</dbReference>
<protein>
    <submittedName>
        <fullName evidence="6">Multidrug ABC transporter ATP-binding protein</fullName>
    </submittedName>
</protein>
<name>A0A3N9XLY0_9ACTN</name>
<dbReference type="AlphaFoldDB" id="A0A3N9XLY0"/>
<dbReference type="RefSeq" id="WP_124821756.1">
    <property type="nucleotide sequence ID" value="NZ_QDGB01000318.1"/>
</dbReference>
<evidence type="ECO:0000256" key="4">
    <source>
        <dbReference type="ARBA" id="ARBA00022840"/>
    </source>
</evidence>
<dbReference type="Proteomes" id="UP000278981">
    <property type="component" value="Unassembled WGS sequence"/>
</dbReference>
<dbReference type="GO" id="GO:0016887">
    <property type="term" value="F:ATP hydrolysis activity"/>
    <property type="evidence" value="ECO:0007669"/>
    <property type="project" value="InterPro"/>
</dbReference>
<dbReference type="InterPro" id="IPR027417">
    <property type="entry name" value="P-loop_NTPase"/>
</dbReference>
<dbReference type="PANTHER" id="PTHR43335:SF4">
    <property type="entry name" value="ABC TRANSPORTER, ATP-BINDING PROTEIN"/>
    <property type="match status" value="1"/>
</dbReference>
<evidence type="ECO:0000256" key="1">
    <source>
        <dbReference type="ARBA" id="ARBA00005417"/>
    </source>
</evidence>
<dbReference type="Gene3D" id="3.40.50.300">
    <property type="entry name" value="P-loop containing nucleotide triphosphate hydrolases"/>
    <property type="match status" value="1"/>
</dbReference>
<feature type="domain" description="ABC transporter" evidence="5">
    <location>
        <begin position="2"/>
        <end position="227"/>
    </location>
</feature>